<keyword evidence="4 6" id="KW-1133">Transmembrane helix</keyword>
<dbReference type="PANTHER" id="PTHR15071">
    <property type="entry name" value="MANNOSE-6-PHOSPHATE RECEPTOR FAMILY MEMBER"/>
    <property type="match status" value="1"/>
</dbReference>
<dbReference type="Pfam" id="PF09451">
    <property type="entry name" value="ATG27"/>
    <property type="match status" value="1"/>
</dbReference>
<dbReference type="eggNOG" id="ENOG502SGYF">
    <property type="taxonomic scope" value="Eukaryota"/>
</dbReference>
<comment type="subcellular location">
    <subcellularLocation>
        <location evidence="1">Membrane</location>
        <topology evidence="1">Single-pass membrane protein</topology>
    </subcellularLocation>
</comment>
<keyword evidence="3 7" id="KW-0732">Signal</keyword>
<keyword evidence="2 6" id="KW-0812">Transmembrane</keyword>
<gene>
    <name evidence="8" type="ORF">CAOG_002315</name>
</gene>
<evidence type="ECO:0000313" key="9">
    <source>
        <dbReference type="Proteomes" id="UP000008743"/>
    </source>
</evidence>
<dbReference type="InterPro" id="IPR018939">
    <property type="entry name" value="Autophagy-rel_prot_27"/>
</dbReference>
<dbReference type="InParanoid" id="A0A0D2X1N8"/>
<dbReference type="GO" id="GO:0005802">
    <property type="term" value="C:trans-Golgi network"/>
    <property type="evidence" value="ECO:0007669"/>
    <property type="project" value="TreeGrafter"/>
</dbReference>
<proteinExistence type="predicted"/>
<sequence>MMMMARLAPTLLVVLAAIVTLAAADSFDLQQCKYTTSTNEIIDIAGLRQSTPLRVGPFQDGSITYYVYYNFCPNLGSSPIPACKKDAIMCLSTGAAIATTLTNVAGLNVDFSGDTATSSRLHLNCDKSITGAPSMTLTKSSLTWVVTLSHQCACPGVCPVASEGGGISGGSILLAIFFPSVFVYLVVGVLIKRRGGATGTDAIPNIAFWREVPGLIKDGFKFVFSCGNSGYTKV</sequence>
<dbReference type="EMBL" id="KE346362">
    <property type="protein sequence ID" value="KJE91134.1"/>
    <property type="molecule type" value="Genomic_DNA"/>
</dbReference>
<feature type="signal peptide" evidence="7">
    <location>
        <begin position="1"/>
        <end position="24"/>
    </location>
</feature>
<reference evidence="8" key="1">
    <citation type="submission" date="2011-02" db="EMBL/GenBank/DDBJ databases">
        <title>The Genome Sequence of Capsaspora owczarzaki ATCC 30864.</title>
        <authorList>
            <consortium name="The Broad Institute Genome Sequencing Platform"/>
            <person name="Russ C."/>
            <person name="Cuomo C."/>
            <person name="Burger G."/>
            <person name="Gray M.W."/>
            <person name="Holland P.W.H."/>
            <person name="King N."/>
            <person name="Lang F.B.F."/>
            <person name="Roger A.J."/>
            <person name="Ruiz-Trillo I."/>
            <person name="Young S.K."/>
            <person name="Zeng Q."/>
            <person name="Gargeya S."/>
            <person name="Alvarado L."/>
            <person name="Berlin A."/>
            <person name="Chapman S.B."/>
            <person name="Chen Z."/>
            <person name="Freedman E."/>
            <person name="Gellesch M."/>
            <person name="Goldberg J."/>
            <person name="Griggs A."/>
            <person name="Gujja S."/>
            <person name="Heilman E."/>
            <person name="Heiman D."/>
            <person name="Howarth C."/>
            <person name="Mehta T."/>
            <person name="Neiman D."/>
            <person name="Pearson M."/>
            <person name="Roberts A."/>
            <person name="Saif S."/>
            <person name="Shea T."/>
            <person name="Shenoy N."/>
            <person name="Sisk P."/>
            <person name="Stolte C."/>
            <person name="Sykes S."/>
            <person name="White J."/>
            <person name="Yandava C."/>
            <person name="Haas B."/>
            <person name="Nusbaum C."/>
            <person name="Birren B."/>
        </authorList>
    </citation>
    <scope>NUCLEOTIDE SEQUENCE</scope>
    <source>
        <strain evidence="8">ATCC 30864</strain>
    </source>
</reference>
<evidence type="ECO:0000256" key="5">
    <source>
        <dbReference type="ARBA" id="ARBA00023136"/>
    </source>
</evidence>
<dbReference type="OrthoDB" id="29460at2759"/>
<evidence type="ECO:0000256" key="4">
    <source>
        <dbReference type="ARBA" id="ARBA00022989"/>
    </source>
</evidence>
<feature type="chain" id="PRO_5007395637" description="Autophagy-related protein 27" evidence="7">
    <location>
        <begin position="25"/>
        <end position="234"/>
    </location>
</feature>
<feature type="transmembrane region" description="Helical" evidence="6">
    <location>
        <begin position="172"/>
        <end position="191"/>
    </location>
</feature>
<dbReference type="EMBL" id="KE346362">
    <property type="protein sequence ID" value="KJE91135.1"/>
    <property type="molecule type" value="Genomic_DNA"/>
</dbReference>
<evidence type="ECO:0008006" key="10">
    <source>
        <dbReference type="Google" id="ProtNLM"/>
    </source>
</evidence>
<keyword evidence="5 6" id="KW-0472">Membrane</keyword>
<evidence type="ECO:0000256" key="2">
    <source>
        <dbReference type="ARBA" id="ARBA00022692"/>
    </source>
</evidence>
<evidence type="ECO:0000313" key="8">
    <source>
        <dbReference type="EMBL" id="KJE91134.1"/>
    </source>
</evidence>
<dbReference type="STRING" id="595528.A0A0D2X1N8"/>
<dbReference type="AlphaFoldDB" id="A0A0D2X1N8"/>
<evidence type="ECO:0000256" key="1">
    <source>
        <dbReference type="ARBA" id="ARBA00004167"/>
    </source>
</evidence>
<name>A0A0D2X1N8_CAPO3</name>
<dbReference type="Proteomes" id="UP000008743">
    <property type="component" value="Unassembled WGS sequence"/>
</dbReference>
<keyword evidence="9" id="KW-1185">Reference proteome</keyword>
<evidence type="ECO:0000256" key="3">
    <source>
        <dbReference type="ARBA" id="ARBA00022729"/>
    </source>
</evidence>
<evidence type="ECO:0000256" key="7">
    <source>
        <dbReference type="SAM" id="SignalP"/>
    </source>
</evidence>
<accession>A0A0D2X1N8</accession>
<dbReference type="GO" id="GO:0000139">
    <property type="term" value="C:Golgi membrane"/>
    <property type="evidence" value="ECO:0007669"/>
    <property type="project" value="UniProtKB-SubCell"/>
</dbReference>
<reference evidence="9" key="2">
    <citation type="submission" date="2011-02" db="EMBL/GenBank/DDBJ databases">
        <title>The Genome Sequence of Capsaspora owczarzaki ATCC 30864.</title>
        <authorList>
            <person name="Russ C."/>
            <person name="Cuomo C."/>
            <person name="Burger G."/>
            <person name="Gray M.W."/>
            <person name="Holland P.W.H."/>
            <person name="King N."/>
            <person name="Lang F.B.F."/>
            <person name="Roger A.J."/>
            <person name="Ruiz-Trillo I."/>
            <person name="Young S.K."/>
            <person name="Zeng Q."/>
            <person name="Gargeya S."/>
            <person name="Alvarado L."/>
            <person name="Berlin A."/>
            <person name="Chapman S.B."/>
            <person name="Chen Z."/>
            <person name="Freedman E."/>
            <person name="Gellesch M."/>
            <person name="Goldberg J."/>
            <person name="Griggs A."/>
            <person name="Gujja S."/>
            <person name="Heilman E."/>
            <person name="Heiman D."/>
            <person name="Howarth C."/>
            <person name="Mehta T."/>
            <person name="Neiman D."/>
            <person name="Pearson M."/>
            <person name="Roberts A."/>
            <person name="Saif S."/>
            <person name="Shea T."/>
            <person name="Shenoy N."/>
            <person name="Sisk P."/>
            <person name="Stolte C."/>
            <person name="Sykes S."/>
            <person name="White J."/>
            <person name="Yandava C."/>
            <person name="Haas B."/>
            <person name="Nusbaum C."/>
            <person name="Birren B."/>
        </authorList>
    </citation>
    <scope>NUCLEOTIDE SEQUENCE</scope>
    <source>
        <strain evidence="9">ATCC 30864</strain>
    </source>
</reference>
<protein>
    <recommendedName>
        <fullName evidence="10">Autophagy-related protein 27</fullName>
    </recommendedName>
</protein>
<dbReference type="PANTHER" id="PTHR15071:SF0">
    <property type="entry name" value="MANNOSE 6-PHOSPHATE RECEPTOR-LIKE PROTEIN 1"/>
    <property type="match status" value="1"/>
</dbReference>
<dbReference type="RefSeq" id="XP_004349065.2">
    <property type="nucleotide sequence ID" value="XM_004349015.2"/>
</dbReference>
<organism evidence="8 9">
    <name type="scientific">Capsaspora owczarzaki (strain ATCC 30864)</name>
    <dbReference type="NCBI Taxonomy" id="595528"/>
    <lineage>
        <taxon>Eukaryota</taxon>
        <taxon>Filasterea</taxon>
        <taxon>Capsaspora</taxon>
    </lineage>
</organism>
<evidence type="ECO:0000256" key="6">
    <source>
        <dbReference type="SAM" id="Phobius"/>
    </source>
</evidence>